<feature type="transmembrane region" description="Helical" evidence="1">
    <location>
        <begin position="151"/>
        <end position="168"/>
    </location>
</feature>
<evidence type="ECO:0000313" key="2">
    <source>
        <dbReference type="EMBL" id="GAI99222.1"/>
    </source>
</evidence>
<evidence type="ECO:0000256" key="1">
    <source>
        <dbReference type="SAM" id="Phobius"/>
    </source>
</evidence>
<protein>
    <submittedName>
        <fullName evidence="2">Uncharacterized protein</fullName>
    </submittedName>
</protein>
<feature type="non-terminal residue" evidence="2">
    <location>
        <position position="1"/>
    </location>
</feature>
<accession>X1T1L1</accession>
<feature type="transmembrane region" description="Helical" evidence="1">
    <location>
        <begin position="91"/>
        <end position="115"/>
    </location>
</feature>
<gene>
    <name evidence="2" type="ORF">S12H4_29666</name>
</gene>
<feature type="transmembrane region" description="Helical" evidence="1">
    <location>
        <begin position="180"/>
        <end position="201"/>
    </location>
</feature>
<keyword evidence="1" id="KW-0472">Membrane</keyword>
<dbReference type="EMBL" id="BARW01017133">
    <property type="protein sequence ID" value="GAI99222.1"/>
    <property type="molecule type" value="Genomic_DNA"/>
</dbReference>
<name>X1T1L1_9ZZZZ</name>
<feature type="non-terminal residue" evidence="2">
    <location>
        <position position="281"/>
    </location>
</feature>
<reference evidence="2" key="1">
    <citation type="journal article" date="2014" name="Front. Microbiol.">
        <title>High frequency of phylogenetically diverse reductive dehalogenase-homologous genes in deep subseafloor sedimentary metagenomes.</title>
        <authorList>
            <person name="Kawai M."/>
            <person name="Futagami T."/>
            <person name="Toyoda A."/>
            <person name="Takaki Y."/>
            <person name="Nishi S."/>
            <person name="Hori S."/>
            <person name="Arai W."/>
            <person name="Tsubouchi T."/>
            <person name="Morono Y."/>
            <person name="Uchiyama I."/>
            <person name="Ito T."/>
            <person name="Fujiyama A."/>
            <person name="Inagaki F."/>
            <person name="Takami H."/>
        </authorList>
    </citation>
    <scope>NUCLEOTIDE SEQUENCE</scope>
    <source>
        <strain evidence="2">Expedition CK06-06</strain>
    </source>
</reference>
<feature type="transmembrane region" description="Helical" evidence="1">
    <location>
        <begin position="121"/>
        <end position="142"/>
    </location>
</feature>
<keyword evidence="1" id="KW-1133">Transmembrane helix</keyword>
<feature type="transmembrane region" description="Helical" evidence="1">
    <location>
        <begin position="213"/>
        <end position="229"/>
    </location>
</feature>
<feature type="transmembrane region" description="Helical" evidence="1">
    <location>
        <begin position="7"/>
        <end position="24"/>
    </location>
</feature>
<feature type="transmembrane region" description="Helical" evidence="1">
    <location>
        <begin position="40"/>
        <end position="59"/>
    </location>
</feature>
<keyword evidence="1" id="KW-0812">Transmembrane</keyword>
<proteinExistence type="predicted"/>
<organism evidence="2">
    <name type="scientific">marine sediment metagenome</name>
    <dbReference type="NCBI Taxonomy" id="412755"/>
    <lineage>
        <taxon>unclassified sequences</taxon>
        <taxon>metagenomes</taxon>
        <taxon>ecological metagenomes</taxon>
    </lineage>
</organism>
<dbReference type="AlphaFoldDB" id="X1T1L1"/>
<sequence>RRGFDLLLLILFFSIFLIFYYFNISTGHFKVFDPFRILPWYYLLTGFLAFMFVISLILLRYRKLMDFSKGIFASIIAGKKKRIYKKIEDRFIFPLIFGLIIILSVVFTLFSLTVFNISITYVIYFIEMLIFSSFAIWGFLIFQYKPRGKPLFLWGLALDLMFLLMFLYDAMIGMTTFFLRVYYITTIIITIGFVSYLYKLLKTNSFQKRKFKIFLISIIICSVYTQNLFDSTNIDIFSLREREVNSIQWYSNYTSNEGVIISKFGWHAIFIYYDYPFEDKN</sequence>
<comment type="caution">
    <text evidence="2">The sequence shown here is derived from an EMBL/GenBank/DDBJ whole genome shotgun (WGS) entry which is preliminary data.</text>
</comment>